<dbReference type="Pfam" id="PF00106">
    <property type="entry name" value="adh_short"/>
    <property type="match status" value="1"/>
</dbReference>
<dbReference type="PRINTS" id="PR00080">
    <property type="entry name" value="SDRFAMILY"/>
</dbReference>
<accession>A0A6J6S7F5</accession>
<dbReference type="InterPro" id="IPR020904">
    <property type="entry name" value="Sc_DH/Rdtase_CS"/>
</dbReference>
<dbReference type="InterPro" id="IPR051687">
    <property type="entry name" value="Peroxisomal_Beta-Oxidation"/>
</dbReference>
<keyword evidence="2" id="KW-0560">Oxidoreductase</keyword>
<dbReference type="AlphaFoldDB" id="A0A6J6S7F5"/>
<dbReference type="EMBL" id="CAEZYK010000084">
    <property type="protein sequence ID" value="CAB4730648.1"/>
    <property type="molecule type" value="Genomic_DNA"/>
</dbReference>
<dbReference type="SUPFAM" id="SSF51735">
    <property type="entry name" value="NAD(P)-binding Rossmann-fold domains"/>
    <property type="match status" value="1"/>
</dbReference>
<dbReference type="GO" id="GO:0016491">
    <property type="term" value="F:oxidoreductase activity"/>
    <property type="evidence" value="ECO:0007669"/>
    <property type="project" value="UniProtKB-KW"/>
</dbReference>
<dbReference type="Gene3D" id="3.40.50.720">
    <property type="entry name" value="NAD(P)-binding Rossmann-like Domain"/>
    <property type="match status" value="1"/>
</dbReference>
<protein>
    <submittedName>
        <fullName evidence="4">Unannotated protein</fullName>
    </submittedName>
</protein>
<evidence type="ECO:0000256" key="1">
    <source>
        <dbReference type="ARBA" id="ARBA00006484"/>
    </source>
</evidence>
<dbReference type="InterPro" id="IPR057326">
    <property type="entry name" value="KR_dom"/>
</dbReference>
<name>A0A6J6S7F5_9ZZZZ</name>
<organism evidence="4">
    <name type="scientific">freshwater metagenome</name>
    <dbReference type="NCBI Taxonomy" id="449393"/>
    <lineage>
        <taxon>unclassified sequences</taxon>
        <taxon>metagenomes</taxon>
        <taxon>ecological metagenomes</taxon>
    </lineage>
</organism>
<dbReference type="NCBIfam" id="NF005861">
    <property type="entry name" value="PRK07791.1"/>
    <property type="match status" value="1"/>
</dbReference>
<reference evidence="4" key="1">
    <citation type="submission" date="2020-05" db="EMBL/GenBank/DDBJ databases">
        <authorList>
            <person name="Chiriac C."/>
            <person name="Salcher M."/>
            <person name="Ghai R."/>
            <person name="Kavagutti S V."/>
        </authorList>
    </citation>
    <scope>NUCLEOTIDE SEQUENCE</scope>
</reference>
<dbReference type="SMART" id="SM00822">
    <property type="entry name" value="PKS_KR"/>
    <property type="match status" value="1"/>
</dbReference>
<proteinExistence type="inferred from homology"/>
<dbReference type="InterPro" id="IPR002347">
    <property type="entry name" value="SDR_fam"/>
</dbReference>
<sequence>MGLFDGKVVIVTGAGRGIGREEALMFARGGASVIVNDLGGARTGEGSDVGPAQQVVEEIMAEGGKAQANTDDIATWAGGKQIVAQAVETFGGLDILINNAGILRDKMSFNMTEEEWDSVIAVHLKGHFAPARFAAAYWRQKSKDSGESVNAKIVNTSSESGLYGNAGQANYAAAKAGIASMTIVLARELERFGVRVNAIAPVALTRLTEDLMGGVVDDTAAKASLDPANVAAAVGWLASDLSDGVNGQVVKIGGGVCQIVEGWRPVSELKSDVPFTIESIAAGRETLFKASDPGIPPFLLQIER</sequence>
<dbReference type="PROSITE" id="PS00061">
    <property type="entry name" value="ADH_SHORT"/>
    <property type="match status" value="1"/>
</dbReference>
<evidence type="ECO:0000313" key="5">
    <source>
        <dbReference type="EMBL" id="CAB5032400.1"/>
    </source>
</evidence>
<feature type="domain" description="Ketoreductase" evidence="3">
    <location>
        <begin position="7"/>
        <end position="205"/>
    </location>
</feature>
<evidence type="ECO:0000259" key="3">
    <source>
        <dbReference type="SMART" id="SM00822"/>
    </source>
</evidence>
<evidence type="ECO:0000313" key="4">
    <source>
        <dbReference type="EMBL" id="CAB4730648.1"/>
    </source>
</evidence>
<dbReference type="PANTHER" id="PTHR45024">
    <property type="entry name" value="DEHYDROGENASES, SHORT CHAIN"/>
    <property type="match status" value="1"/>
</dbReference>
<dbReference type="EMBL" id="CAFBPQ010000075">
    <property type="protein sequence ID" value="CAB5032400.1"/>
    <property type="molecule type" value="Genomic_DNA"/>
</dbReference>
<evidence type="ECO:0000256" key="2">
    <source>
        <dbReference type="ARBA" id="ARBA00023002"/>
    </source>
</evidence>
<gene>
    <name evidence="4" type="ORF">UFOPK2683_01262</name>
    <name evidence="5" type="ORF">UFOPK4121_01526</name>
</gene>
<comment type="similarity">
    <text evidence="1">Belongs to the short-chain dehydrogenases/reductases (SDR) family.</text>
</comment>
<dbReference type="PANTHER" id="PTHR45024:SF2">
    <property type="entry name" value="SCP2 DOMAIN-CONTAINING PROTEIN"/>
    <property type="match status" value="1"/>
</dbReference>
<dbReference type="InterPro" id="IPR036291">
    <property type="entry name" value="NAD(P)-bd_dom_sf"/>
</dbReference>
<dbReference type="PRINTS" id="PR00081">
    <property type="entry name" value="GDHRDH"/>
</dbReference>